<accession>A0A6A5PLK8</accession>
<comment type="caution">
    <text evidence="4">The sequence shown here is derived from an EMBL/GenBank/DDBJ whole genome shotgun (WGS) entry which is preliminary data.</text>
</comment>
<name>A0A6A5PLK8_LUPAL</name>
<dbReference type="InterPro" id="IPR011705">
    <property type="entry name" value="BACK"/>
</dbReference>
<dbReference type="SUPFAM" id="SSF52047">
    <property type="entry name" value="RNI-like"/>
    <property type="match status" value="1"/>
</dbReference>
<organism evidence="4 5">
    <name type="scientific">Lupinus albus</name>
    <name type="common">White lupine</name>
    <name type="synonym">Lupinus termis</name>
    <dbReference type="NCBI Taxonomy" id="3870"/>
    <lineage>
        <taxon>Eukaryota</taxon>
        <taxon>Viridiplantae</taxon>
        <taxon>Streptophyta</taxon>
        <taxon>Embryophyta</taxon>
        <taxon>Tracheophyta</taxon>
        <taxon>Spermatophyta</taxon>
        <taxon>Magnoliopsida</taxon>
        <taxon>eudicotyledons</taxon>
        <taxon>Gunneridae</taxon>
        <taxon>Pentapetalae</taxon>
        <taxon>rosids</taxon>
        <taxon>fabids</taxon>
        <taxon>Fabales</taxon>
        <taxon>Fabaceae</taxon>
        <taxon>Papilionoideae</taxon>
        <taxon>50 kb inversion clade</taxon>
        <taxon>genistoids sensu lato</taxon>
        <taxon>core genistoids</taxon>
        <taxon>Genisteae</taxon>
        <taxon>Lupinus</taxon>
    </lineage>
</organism>
<dbReference type="SUPFAM" id="SSF54695">
    <property type="entry name" value="POZ domain"/>
    <property type="match status" value="1"/>
</dbReference>
<sequence length="977" mass="109083">MESSSEEVILICTNLDPIQNEADSPNEEILITVTDILTLNSPTILTFRTIKVHALRDSLVQHSSYFRGLLSGSFSESCLGSITIEWNVHVFIQILKHINGCQLDITSDTFIPLYEGALYFGVETLLLKCKMWLSEVFSPKGFQSTEIQVEDLIQLWKFGFEHGTDFILDSCMSYLARNFMWATHNNSFGKIPYDMLLSSVKHPHLTVESEVHLSDALLLWLGSNVENLESPSKAEAEDSCNGILKQIRVGLLPLWFAAGKRNSFHFRHLAEESLDSIFIQLNIPTMGSQDTIGYIDFQHLRIRLTEYSKKLNLSDCPQITYAVLLSSLIPSSDLTDPTLKKIIEHLFTNSRHRVRDRRAFQQRPLQTVTFEAVQEVDISKCQRLLIEQAVDCFCKSFPSLRVFKATYLLNIRTTGFLQLLEKCAFICEIDLTVDITPVLPAQVTVLSSSPAVIPPVPESSSVEYKAVEIMLFNKSGPPLSNVTKLTLEGRTDICDLGLQYISKLCVSLCHLNIKGCISVTDIGISDLIRRCKKLSSLMVCDTSFGLNSVQALSSAISDSGSFSSGHSRDKYLNSVASNLQTLHVGGCRGICESSLLELMSQIQVLKSLCLRNSNLVDQALYNFIGSSLEMLDVSNTKISGAALAYIIHRNPSLKCLKARGCKNLFQEDNLIVKRESNFSTSNEELHAELEKVGRLEKIEVGWGFSTFFLSALEPALMSLKTISVGLGGTLGEYALRRLPAICPLLETITLHFQVISDIVVMNIVTSLINLQALSLCYCLGDISMSSFKFSMQNLRKLRLERVTPWMTNDDLVILMQNCRNLVELSLLGCPLLNSDSQQIISRGWPGLVSIHIEECGKVTANGVSALLDCKALEDLVLRHNGPGLQRNFISYAASKMPLLRKLSLDICDAREGDFDIPNYADRYFLSTLKIARCKSQRCAFNFPVPTSGASRRSVHVETLVLTWNSKDLIRTVVKERL</sequence>
<comment type="pathway">
    <text evidence="3">Protein modification; protein ubiquitination.</text>
</comment>
<comment type="subcellular location">
    <subcellularLocation>
        <location evidence="2">Endomembrane system</location>
        <topology evidence="2">Peripheral membrane protein</topology>
    </subcellularLocation>
</comment>
<dbReference type="GO" id="GO:0019005">
    <property type="term" value="C:SCF ubiquitin ligase complex"/>
    <property type="evidence" value="ECO:0007669"/>
    <property type="project" value="TreeGrafter"/>
</dbReference>
<dbReference type="Gene3D" id="1.25.40.420">
    <property type="match status" value="1"/>
</dbReference>
<dbReference type="CDD" id="cd18186">
    <property type="entry name" value="BTB_POZ_ZBTB_KLHL-like"/>
    <property type="match status" value="1"/>
</dbReference>
<evidence type="ECO:0000313" key="5">
    <source>
        <dbReference type="Proteomes" id="UP000447434"/>
    </source>
</evidence>
<dbReference type="Pfam" id="PF00651">
    <property type="entry name" value="BTB"/>
    <property type="match status" value="1"/>
</dbReference>
<dbReference type="InterPro" id="IPR032675">
    <property type="entry name" value="LRR_dom_sf"/>
</dbReference>
<evidence type="ECO:0000313" key="4">
    <source>
        <dbReference type="EMBL" id="KAE9621767.1"/>
    </source>
</evidence>
<dbReference type="SMART" id="SM00367">
    <property type="entry name" value="LRR_CC"/>
    <property type="match status" value="5"/>
</dbReference>
<comment type="function">
    <text evidence="1">May act as a substrate-specific adapter of an E3 ubiquitin-protein ligase complex (CUL3-RBX1-BTB) which mediates the ubiquitination and subsequent proteasomal degradation of target proteins.</text>
</comment>
<dbReference type="Gene3D" id="3.30.710.10">
    <property type="entry name" value="Potassium Channel Kv1.1, Chain A"/>
    <property type="match status" value="1"/>
</dbReference>
<dbReference type="PANTHER" id="PTHR13318:SF71">
    <property type="entry name" value="BTB_POZ DOMAIN-CONTAINING PROTEIN FBL11"/>
    <property type="match status" value="1"/>
</dbReference>
<reference evidence="5" key="1">
    <citation type="journal article" date="2020" name="Nat. Commun.">
        <title>Genome sequence of the cluster root forming white lupin.</title>
        <authorList>
            <person name="Hufnagel B."/>
            <person name="Marques A."/>
            <person name="Soriano A."/>
            <person name="Marques L."/>
            <person name="Divol F."/>
            <person name="Doumas P."/>
            <person name="Sallet E."/>
            <person name="Mancinotti D."/>
            <person name="Carrere S."/>
            <person name="Marande W."/>
            <person name="Arribat S."/>
            <person name="Keller J."/>
            <person name="Huneau C."/>
            <person name="Blein T."/>
            <person name="Aime D."/>
            <person name="Laguerre M."/>
            <person name="Taylor J."/>
            <person name="Schubert V."/>
            <person name="Nelson M."/>
            <person name="Geu-Flores F."/>
            <person name="Crespi M."/>
            <person name="Gallardo-Guerrero K."/>
            <person name="Delaux P.-M."/>
            <person name="Salse J."/>
            <person name="Berges H."/>
            <person name="Guyot R."/>
            <person name="Gouzy J."/>
            <person name="Peret B."/>
        </authorList>
    </citation>
    <scope>NUCLEOTIDE SEQUENCE [LARGE SCALE GENOMIC DNA]</scope>
    <source>
        <strain evidence="5">cv. Amiga</strain>
    </source>
</reference>
<dbReference type="Proteomes" id="UP000447434">
    <property type="component" value="Chromosome 1"/>
</dbReference>
<dbReference type="InterPro" id="IPR006553">
    <property type="entry name" value="Leu-rich_rpt_Cys-con_subtyp"/>
</dbReference>
<dbReference type="SMART" id="SM00225">
    <property type="entry name" value="BTB"/>
    <property type="match status" value="1"/>
</dbReference>
<dbReference type="SMART" id="SM00875">
    <property type="entry name" value="BACK"/>
    <property type="match status" value="1"/>
</dbReference>
<proteinExistence type="predicted"/>
<dbReference type="PROSITE" id="PS50097">
    <property type="entry name" value="BTB"/>
    <property type="match status" value="1"/>
</dbReference>
<evidence type="ECO:0000256" key="2">
    <source>
        <dbReference type="ARBA" id="ARBA00004184"/>
    </source>
</evidence>
<evidence type="ECO:0000256" key="3">
    <source>
        <dbReference type="ARBA" id="ARBA00004906"/>
    </source>
</evidence>
<dbReference type="OrthoDB" id="775260at2759"/>
<keyword evidence="5" id="KW-1185">Reference proteome</keyword>
<evidence type="ECO:0000256" key="1">
    <source>
        <dbReference type="ARBA" id="ARBA00002668"/>
    </source>
</evidence>
<protein>
    <submittedName>
        <fullName evidence="4">Putative chromatin remodeling &amp; transcription regulator BTB-POZ family</fullName>
    </submittedName>
</protein>
<dbReference type="GO" id="GO:0012505">
    <property type="term" value="C:endomembrane system"/>
    <property type="evidence" value="ECO:0007669"/>
    <property type="project" value="UniProtKB-SubCell"/>
</dbReference>
<dbReference type="InterPro" id="IPR000210">
    <property type="entry name" value="BTB/POZ_dom"/>
</dbReference>
<dbReference type="InterPro" id="IPR011333">
    <property type="entry name" value="SKP1/BTB/POZ_sf"/>
</dbReference>
<dbReference type="EMBL" id="WOCE01000001">
    <property type="protein sequence ID" value="KAE9621767.1"/>
    <property type="molecule type" value="Genomic_DNA"/>
</dbReference>
<dbReference type="Pfam" id="PF07707">
    <property type="entry name" value="BACK"/>
    <property type="match status" value="1"/>
</dbReference>
<dbReference type="Gene3D" id="3.80.10.10">
    <property type="entry name" value="Ribonuclease Inhibitor"/>
    <property type="match status" value="2"/>
</dbReference>
<dbReference type="PANTHER" id="PTHR13318">
    <property type="entry name" value="PARTNER OF PAIRED, ISOFORM B-RELATED"/>
    <property type="match status" value="1"/>
</dbReference>
<dbReference type="AlphaFoldDB" id="A0A6A5PLK8"/>
<dbReference type="GO" id="GO:0031146">
    <property type="term" value="P:SCF-dependent proteasomal ubiquitin-dependent protein catabolic process"/>
    <property type="evidence" value="ECO:0007669"/>
    <property type="project" value="TreeGrafter"/>
</dbReference>
<gene>
    <name evidence="4" type="ORF">Lalb_Chr01g0018261</name>
</gene>